<keyword evidence="2" id="KW-1185">Reference proteome</keyword>
<dbReference type="EMBL" id="JARJLG010000239">
    <property type="protein sequence ID" value="KAJ7724314.1"/>
    <property type="molecule type" value="Genomic_DNA"/>
</dbReference>
<reference evidence="1" key="1">
    <citation type="submission" date="2023-03" db="EMBL/GenBank/DDBJ databases">
        <title>Massive genome expansion in bonnet fungi (Mycena s.s.) driven by repeated elements and novel gene families across ecological guilds.</title>
        <authorList>
            <consortium name="Lawrence Berkeley National Laboratory"/>
            <person name="Harder C.B."/>
            <person name="Miyauchi S."/>
            <person name="Viragh M."/>
            <person name="Kuo A."/>
            <person name="Thoen E."/>
            <person name="Andreopoulos B."/>
            <person name="Lu D."/>
            <person name="Skrede I."/>
            <person name="Drula E."/>
            <person name="Henrissat B."/>
            <person name="Morin E."/>
            <person name="Kohler A."/>
            <person name="Barry K."/>
            <person name="LaButti K."/>
            <person name="Morin E."/>
            <person name="Salamov A."/>
            <person name="Lipzen A."/>
            <person name="Mereny Z."/>
            <person name="Hegedus B."/>
            <person name="Baldrian P."/>
            <person name="Stursova M."/>
            <person name="Weitz H."/>
            <person name="Taylor A."/>
            <person name="Grigoriev I.V."/>
            <person name="Nagy L.G."/>
            <person name="Martin F."/>
            <person name="Kauserud H."/>
        </authorList>
    </citation>
    <scope>NUCLEOTIDE SEQUENCE</scope>
    <source>
        <strain evidence="1">CBHHK188m</strain>
    </source>
</reference>
<gene>
    <name evidence="1" type="ORF">DFH07DRAFT_855024</name>
</gene>
<dbReference type="Proteomes" id="UP001215280">
    <property type="component" value="Unassembled WGS sequence"/>
</dbReference>
<sequence length="122" mass="13268">MRGLPSAILIYLFLLNDESPFEMHWATDNSHAGGTARCRRRRRRCTTGFHSGGKCCRGGTSSHVAYLPSVGAFAPPRSSTRLPTSELIDILPSSHCSVLSLTRIVSKDAHCIVPDGAPLLFM</sequence>
<accession>A0AAD7HP90</accession>
<name>A0AAD7HP90_9AGAR</name>
<comment type="caution">
    <text evidence="1">The sequence shown here is derived from an EMBL/GenBank/DDBJ whole genome shotgun (WGS) entry which is preliminary data.</text>
</comment>
<proteinExistence type="predicted"/>
<organism evidence="1 2">
    <name type="scientific">Mycena maculata</name>
    <dbReference type="NCBI Taxonomy" id="230809"/>
    <lineage>
        <taxon>Eukaryota</taxon>
        <taxon>Fungi</taxon>
        <taxon>Dikarya</taxon>
        <taxon>Basidiomycota</taxon>
        <taxon>Agaricomycotina</taxon>
        <taxon>Agaricomycetes</taxon>
        <taxon>Agaricomycetidae</taxon>
        <taxon>Agaricales</taxon>
        <taxon>Marasmiineae</taxon>
        <taxon>Mycenaceae</taxon>
        <taxon>Mycena</taxon>
    </lineage>
</organism>
<dbReference type="AlphaFoldDB" id="A0AAD7HP90"/>
<evidence type="ECO:0000313" key="2">
    <source>
        <dbReference type="Proteomes" id="UP001215280"/>
    </source>
</evidence>
<evidence type="ECO:0000313" key="1">
    <source>
        <dbReference type="EMBL" id="KAJ7724314.1"/>
    </source>
</evidence>
<protein>
    <submittedName>
        <fullName evidence="1">Uncharacterized protein</fullName>
    </submittedName>
</protein>